<feature type="non-terminal residue" evidence="12">
    <location>
        <position position="74"/>
    </location>
</feature>
<keyword evidence="3" id="KW-0150">Chloroplast</keyword>
<evidence type="ECO:0000256" key="11">
    <source>
        <dbReference type="ARBA" id="ARBA00023136"/>
    </source>
</evidence>
<evidence type="ECO:0000256" key="7">
    <source>
        <dbReference type="ARBA" id="ARBA00022801"/>
    </source>
</evidence>
<keyword evidence="6" id="KW-0812">Transmembrane</keyword>
<dbReference type="GO" id="GO:0008237">
    <property type="term" value="F:metallopeptidase activity"/>
    <property type="evidence" value="ECO:0007669"/>
    <property type="project" value="UniProtKB-KW"/>
</dbReference>
<dbReference type="STRING" id="57577.A0A2K3JUN4"/>
<accession>A0A2K3JUN4</accession>
<keyword evidence="10" id="KW-0482">Metalloprotease</keyword>
<keyword evidence="4" id="KW-0934">Plastid</keyword>
<organism evidence="12 13">
    <name type="scientific">Trifolium pratense</name>
    <name type="common">Red clover</name>
    <dbReference type="NCBI Taxonomy" id="57577"/>
    <lineage>
        <taxon>Eukaryota</taxon>
        <taxon>Viridiplantae</taxon>
        <taxon>Streptophyta</taxon>
        <taxon>Embryophyta</taxon>
        <taxon>Tracheophyta</taxon>
        <taxon>Spermatophyta</taxon>
        <taxon>Magnoliopsida</taxon>
        <taxon>eudicotyledons</taxon>
        <taxon>Gunneridae</taxon>
        <taxon>Pentapetalae</taxon>
        <taxon>rosids</taxon>
        <taxon>fabids</taxon>
        <taxon>Fabales</taxon>
        <taxon>Fabaceae</taxon>
        <taxon>Papilionoideae</taxon>
        <taxon>50 kb inversion clade</taxon>
        <taxon>NPAAA clade</taxon>
        <taxon>Hologalegina</taxon>
        <taxon>IRL clade</taxon>
        <taxon>Trifolieae</taxon>
        <taxon>Trifolium</taxon>
    </lineage>
</organism>
<dbReference type="GO" id="GO:0006508">
    <property type="term" value="P:proteolysis"/>
    <property type="evidence" value="ECO:0007669"/>
    <property type="project" value="UniProtKB-KW"/>
</dbReference>
<evidence type="ECO:0000256" key="8">
    <source>
        <dbReference type="ARBA" id="ARBA00022946"/>
    </source>
</evidence>
<proteinExistence type="inferred from homology"/>
<dbReference type="AlphaFoldDB" id="A0A2K3JUN4"/>
<dbReference type="PANTHER" id="PTHR31412">
    <property type="entry name" value="ZINC METALLOPROTEASE EGY1"/>
    <property type="match status" value="1"/>
</dbReference>
<dbReference type="GO" id="GO:0031969">
    <property type="term" value="C:chloroplast membrane"/>
    <property type="evidence" value="ECO:0007669"/>
    <property type="project" value="UniProtKB-SubCell"/>
</dbReference>
<evidence type="ECO:0000256" key="1">
    <source>
        <dbReference type="ARBA" id="ARBA00004508"/>
    </source>
</evidence>
<keyword evidence="9" id="KW-1133">Transmembrane helix</keyword>
<comment type="caution">
    <text evidence="12">The sequence shown here is derived from an EMBL/GenBank/DDBJ whole genome shotgun (WGS) entry which is preliminary data.</text>
</comment>
<evidence type="ECO:0000256" key="3">
    <source>
        <dbReference type="ARBA" id="ARBA00022528"/>
    </source>
</evidence>
<keyword evidence="7" id="KW-0378">Hydrolase</keyword>
<evidence type="ECO:0000256" key="6">
    <source>
        <dbReference type="ARBA" id="ARBA00022692"/>
    </source>
</evidence>
<comment type="similarity">
    <text evidence="2">Belongs to the peptidase M50B family.</text>
</comment>
<sequence length="74" mass="8416">TAQAATTTTMMAIMMLEEKQTDVGRFVDGGIFIGNLRRPIDEVIPKLEKKLSDEAGREVVLWFMEEQKDDITKQ</sequence>
<evidence type="ECO:0000256" key="2">
    <source>
        <dbReference type="ARBA" id="ARBA00007931"/>
    </source>
</evidence>
<dbReference type="ExpressionAtlas" id="A0A2K3JUN4">
    <property type="expression patterns" value="baseline"/>
</dbReference>
<dbReference type="PANTHER" id="PTHR31412:SF2">
    <property type="entry name" value="ZINC METALLOPEPTIDASE EGY3, CHLOROPLASTIC-RELATED"/>
    <property type="match status" value="1"/>
</dbReference>
<reference evidence="12 13" key="1">
    <citation type="journal article" date="2014" name="Am. J. Bot.">
        <title>Genome assembly and annotation for red clover (Trifolium pratense; Fabaceae).</title>
        <authorList>
            <person name="Istvanek J."/>
            <person name="Jaros M."/>
            <person name="Krenek A."/>
            <person name="Repkova J."/>
        </authorList>
    </citation>
    <scope>NUCLEOTIDE SEQUENCE [LARGE SCALE GENOMIC DNA]</scope>
    <source>
        <strain evidence="13">cv. Tatra</strain>
        <tissue evidence="12">Young leaves</tissue>
    </source>
</reference>
<feature type="non-terminal residue" evidence="12">
    <location>
        <position position="1"/>
    </location>
</feature>
<evidence type="ECO:0000313" key="13">
    <source>
        <dbReference type="Proteomes" id="UP000236291"/>
    </source>
</evidence>
<dbReference type="InterPro" id="IPR044838">
    <property type="entry name" value="EGY1-like"/>
</dbReference>
<evidence type="ECO:0000256" key="9">
    <source>
        <dbReference type="ARBA" id="ARBA00022989"/>
    </source>
</evidence>
<keyword evidence="8" id="KW-0809">Transit peptide</keyword>
<evidence type="ECO:0000256" key="5">
    <source>
        <dbReference type="ARBA" id="ARBA00022670"/>
    </source>
</evidence>
<evidence type="ECO:0000313" key="12">
    <source>
        <dbReference type="EMBL" id="PNX57708.1"/>
    </source>
</evidence>
<dbReference type="Proteomes" id="UP000236291">
    <property type="component" value="Unassembled WGS sequence"/>
</dbReference>
<name>A0A2K3JUN4_TRIPR</name>
<keyword evidence="5" id="KW-0645">Protease</keyword>
<gene>
    <name evidence="12" type="ORF">L195_g058828</name>
</gene>
<evidence type="ECO:0000256" key="10">
    <source>
        <dbReference type="ARBA" id="ARBA00023049"/>
    </source>
</evidence>
<comment type="subcellular location">
    <subcellularLocation>
        <location evidence="1">Plastid</location>
        <location evidence="1">Chloroplast membrane</location>
        <topology evidence="1">Multi-pass membrane protein</topology>
    </subcellularLocation>
</comment>
<protein>
    <submittedName>
        <fullName evidence="12">Peptidase M50 family</fullName>
    </submittedName>
</protein>
<dbReference type="EMBL" id="ASHM01124633">
    <property type="protein sequence ID" value="PNX57708.1"/>
    <property type="molecule type" value="Genomic_DNA"/>
</dbReference>
<reference evidence="12 13" key="2">
    <citation type="journal article" date="2017" name="Front. Plant Sci.">
        <title>Gene Classification and Mining of Molecular Markers Useful in Red Clover (Trifolium pratense) Breeding.</title>
        <authorList>
            <person name="Istvanek J."/>
            <person name="Dluhosova J."/>
            <person name="Dluhos P."/>
            <person name="Patkova L."/>
            <person name="Nedelnik J."/>
            <person name="Repkova J."/>
        </authorList>
    </citation>
    <scope>NUCLEOTIDE SEQUENCE [LARGE SCALE GENOMIC DNA]</scope>
    <source>
        <strain evidence="13">cv. Tatra</strain>
        <tissue evidence="12">Young leaves</tissue>
    </source>
</reference>
<keyword evidence="11" id="KW-0472">Membrane</keyword>
<evidence type="ECO:0000256" key="4">
    <source>
        <dbReference type="ARBA" id="ARBA00022640"/>
    </source>
</evidence>